<dbReference type="EMBL" id="AAXG02000053">
    <property type="protein sequence ID" value="EDM97488.1"/>
    <property type="molecule type" value="Genomic_DNA"/>
</dbReference>
<evidence type="ECO:0000313" key="2">
    <source>
        <dbReference type="Proteomes" id="UP000003639"/>
    </source>
</evidence>
<gene>
    <name evidence="1" type="ORF">BACCAP_04630</name>
</gene>
<comment type="caution">
    <text evidence="1">The sequence shown here is derived from an EMBL/GenBank/DDBJ whole genome shotgun (WGS) entry which is preliminary data.</text>
</comment>
<accession>A6P2A1</accession>
<evidence type="ECO:0000313" key="1">
    <source>
        <dbReference type="EMBL" id="EDM97488.1"/>
    </source>
</evidence>
<dbReference type="STRING" id="411467.BACCAP_04630"/>
<proteinExistence type="predicted"/>
<sequence>MQFAFSLKRKTFLAVPEAYQSVHIGYLGSYAILHSPDP</sequence>
<keyword evidence="2" id="KW-1185">Reference proteome</keyword>
<protein>
    <submittedName>
        <fullName evidence="1">Uncharacterized protein</fullName>
    </submittedName>
</protein>
<dbReference type="Proteomes" id="UP000003639">
    <property type="component" value="Unassembled WGS sequence"/>
</dbReference>
<reference evidence="1 2" key="2">
    <citation type="submission" date="2007-06" db="EMBL/GenBank/DDBJ databases">
        <title>Draft genome sequence of Pseudoflavonifractor capillosus ATCC 29799.</title>
        <authorList>
            <person name="Sudarsanam P."/>
            <person name="Ley R."/>
            <person name="Guruge J."/>
            <person name="Turnbaugh P.J."/>
            <person name="Mahowald M."/>
            <person name="Liep D."/>
            <person name="Gordon J."/>
        </authorList>
    </citation>
    <scope>NUCLEOTIDE SEQUENCE [LARGE SCALE GENOMIC DNA]</scope>
    <source>
        <strain evidence="1 2">ATCC 29799</strain>
    </source>
</reference>
<name>A6P2A1_9FIRM</name>
<dbReference type="AlphaFoldDB" id="A6P2A1"/>
<organism evidence="1 2">
    <name type="scientific">Pseudoflavonifractor capillosus ATCC 29799</name>
    <dbReference type="NCBI Taxonomy" id="411467"/>
    <lineage>
        <taxon>Bacteria</taxon>
        <taxon>Bacillati</taxon>
        <taxon>Bacillota</taxon>
        <taxon>Clostridia</taxon>
        <taxon>Eubacteriales</taxon>
        <taxon>Oscillospiraceae</taxon>
        <taxon>Pseudoflavonifractor</taxon>
    </lineage>
</organism>
<reference evidence="1 2" key="1">
    <citation type="submission" date="2007-04" db="EMBL/GenBank/DDBJ databases">
        <authorList>
            <person name="Fulton L."/>
            <person name="Clifton S."/>
            <person name="Fulton B."/>
            <person name="Xu J."/>
            <person name="Minx P."/>
            <person name="Pepin K.H."/>
            <person name="Johnson M."/>
            <person name="Thiruvilangam P."/>
            <person name="Bhonagiri V."/>
            <person name="Nash W.E."/>
            <person name="Mardis E.R."/>
            <person name="Wilson R.K."/>
        </authorList>
    </citation>
    <scope>NUCLEOTIDE SEQUENCE [LARGE SCALE GENOMIC DNA]</scope>
    <source>
        <strain evidence="1 2">ATCC 29799</strain>
    </source>
</reference>